<reference evidence="3" key="1">
    <citation type="submission" date="2018-01" db="EMBL/GenBank/DDBJ databases">
        <title>An insight into the sialome of Amazonian anophelines.</title>
        <authorList>
            <person name="Ribeiro J.M."/>
            <person name="Scarpassa V."/>
            <person name="Calvo E."/>
        </authorList>
    </citation>
    <scope>NUCLEOTIDE SEQUENCE</scope>
    <source>
        <tissue evidence="3">Salivary glands</tissue>
    </source>
</reference>
<evidence type="ECO:0000256" key="2">
    <source>
        <dbReference type="SAM" id="SignalP"/>
    </source>
</evidence>
<keyword evidence="2" id="KW-0732">Signal</keyword>
<accession>A0A2M3ZN50</accession>
<name>A0A2M3ZN50_9DIPT</name>
<evidence type="ECO:0000313" key="3">
    <source>
        <dbReference type="EMBL" id="MBW29880.1"/>
    </source>
</evidence>
<sequence>MLRQTMLAPGRYRNPLHLPLLLLLLLSSPGTRWQAMGIPITHCTPCRIFQEVPHPWGRCVRASREPGKSTQHTHARTHARLGLEHTK</sequence>
<proteinExistence type="predicted"/>
<protein>
    <submittedName>
        <fullName evidence="3">Putative secreted peptide</fullName>
    </submittedName>
</protein>
<organism evidence="3">
    <name type="scientific">Anopheles braziliensis</name>
    <dbReference type="NCBI Taxonomy" id="58242"/>
    <lineage>
        <taxon>Eukaryota</taxon>
        <taxon>Metazoa</taxon>
        <taxon>Ecdysozoa</taxon>
        <taxon>Arthropoda</taxon>
        <taxon>Hexapoda</taxon>
        <taxon>Insecta</taxon>
        <taxon>Pterygota</taxon>
        <taxon>Neoptera</taxon>
        <taxon>Endopterygota</taxon>
        <taxon>Diptera</taxon>
        <taxon>Nematocera</taxon>
        <taxon>Culicoidea</taxon>
        <taxon>Culicidae</taxon>
        <taxon>Anophelinae</taxon>
        <taxon>Anopheles</taxon>
    </lineage>
</organism>
<feature type="region of interest" description="Disordered" evidence="1">
    <location>
        <begin position="62"/>
        <end position="87"/>
    </location>
</feature>
<dbReference type="EMBL" id="GGFM01009129">
    <property type="protein sequence ID" value="MBW29880.1"/>
    <property type="molecule type" value="Transcribed_RNA"/>
</dbReference>
<feature type="signal peptide" evidence="2">
    <location>
        <begin position="1"/>
        <end position="33"/>
    </location>
</feature>
<evidence type="ECO:0000256" key="1">
    <source>
        <dbReference type="SAM" id="MobiDB-lite"/>
    </source>
</evidence>
<dbReference type="AlphaFoldDB" id="A0A2M3ZN50"/>
<feature type="chain" id="PRO_5014901887" evidence="2">
    <location>
        <begin position="34"/>
        <end position="87"/>
    </location>
</feature>